<sequence length="502" mass="50234">MPSRVSGKSVIAAIWAGGPDNDTYTGSDSADTIEGRGGDDLLDGGGGHDSIAGEDGNDQIYGGTGNDTLNGGDGDDTAWGGTGHDMLNGGFGDDSLTGGTGNDTYVVNAVGDVIDEQSGQGADVVQASITFSLAGTYLEHLVLIGIANINGTGSASANSLTGNNSSNLLDGGDGSDTLTGAAGWDTYVVNTASDVVIEVAGQGDDLVQAGVSYTLGDYVERMTLTGTGDINATGNSAHNQLIGNSGNNVLDGATGGDYLTGGLGNDTYYLDHSGDKIFELAGEGVDLAYSSVSYVLVGTVVENLILTGTADLNATGNGVGNKLTGNSGNNVLDGLVGNDTLTGGLGDDTYYVQSSGDKVVEASGEGYDVVYASATYTLTGRYAEELRLTGAADIEASGNSVGNVLVGNDGDNVLNGLGGNDSLTGGLGGDTFLFTAGNRTDTVTDFSAVEGDMINVNAYTGGVDNAGLVSQVGLNVVIDFGSGNVVTVLNAVQADVLSHMVW</sequence>
<dbReference type="PANTHER" id="PTHR38340">
    <property type="entry name" value="S-LAYER PROTEIN"/>
    <property type="match status" value="1"/>
</dbReference>
<dbReference type="InterPro" id="IPR011049">
    <property type="entry name" value="Serralysin-like_metalloprot_C"/>
</dbReference>
<dbReference type="AlphaFoldDB" id="F4QHU3"/>
<dbReference type="OrthoDB" id="7175628at2"/>
<dbReference type="GO" id="GO:0005576">
    <property type="term" value="C:extracellular region"/>
    <property type="evidence" value="ECO:0007669"/>
    <property type="project" value="UniProtKB-SubCell"/>
</dbReference>
<evidence type="ECO:0000313" key="4">
    <source>
        <dbReference type="EMBL" id="EGF92830.1"/>
    </source>
</evidence>
<dbReference type="eggNOG" id="COG2931">
    <property type="taxonomic scope" value="Bacteria"/>
</dbReference>
<proteinExistence type="predicted"/>
<protein>
    <submittedName>
        <fullName evidence="4">Hemolysin-type calcium-binding repeat 2 copies family protein</fullName>
    </submittedName>
</protein>
<keyword evidence="2" id="KW-0964">Secreted</keyword>
<dbReference type="STRING" id="715226.ABI_12680"/>
<name>F4QHU3_9CAUL</name>
<dbReference type="HOGENOM" id="CLU_542545_0_0_5"/>
<organism evidence="4 5">
    <name type="scientific">Asticcacaulis biprosthecium C19</name>
    <dbReference type="NCBI Taxonomy" id="715226"/>
    <lineage>
        <taxon>Bacteria</taxon>
        <taxon>Pseudomonadati</taxon>
        <taxon>Pseudomonadota</taxon>
        <taxon>Alphaproteobacteria</taxon>
        <taxon>Caulobacterales</taxon>
        <taxon>Caulobacteraceae</taxon>
        <taxon>Asticcacaulis</taxon>
    </lineage>
</organism>
<dbReference type="SUPFAM" id="SSF51120">
    <property type="entry name" value="beta-Roll"/>
    <property type="match status" value="4"/>
</dbReference>
<accession>F4QHU3</accession>
<dbReference type="RefSeq" id="WP_006272012.1">
    <property type="nucleotide sequence ID" value="NZ_GL883077.1"/>
</dbReference>
<keyword evidence="5" id="KW-1185">Reference proteome</keyword>
<dbReference type="PRINTS" id="PR00313">
    <property type="entry name" value="CABNDNGRPT"/>
</dbReference>
<evidence type="ECO:0000313" key="5">
    <source>
        <dbReference type="Proteomes" id="UP000006512"/>
    </source>
</evidence>
<dbReference type="Gene3D" id="2.150.10.10">
    <property type="entry name" value="Serralysin-like metalloprotease, C-terminal"/>
    <property type="match status" value="5"/>
</dbReference>
<evidence type="ECO:0000256" key="2">
    <source>
        <dbReference type="ARBA" id="ARBA00022525"/>
    </source>
</evidence>
<dbReference type="PROSITE" id="PS00330">
    <property type="entry name" value="HEMOLYSIN_CALCIUM"/>
    <property type="match status" value="1"/>
</dbReference>
<dbReference type="EMBL" id="GL883077">
    <property type="protein sequence ID" value="EGF92830.1"/>
    <property type="molecule type" value="Genomic_DNA"/>
</dbReference>
<dbReference type="InterPro" id="IPR001343">
    <property type="entry name" value="Hemolysn_Ca-bd"/>
</dbReference>
<dbReference type="GO" id="GO:0005509">
    <property type="term" value="F:calcium ion binding"/>
    <property type="evidence" value="ECO:0007669"/>
    <property type="project" value="InterPro"/>
</dbReference>
<dbReference type="InterPro" id="IPR018511">
    <property type="entry name" value="Hemolysin-typ_Ca-bd_CS"/>
</dbReference>
<evidence type="ECO:0000256" key="3">
    <source>
        <dbReference type="SAM" id="MobiDB-lite"/>
    </source>
</evidence>
<feature type="region of interest" description="Disordered" evidence="3">
    <location>
        <begin position="17"/>
        <end position="81"/>
    </location>
</feature>
<dbReference type="InterPro" id="IPR050557">
    <property type="entry name" value="RTX_toxin/Mannuronan_C5-epim"/>
</dbReference>
<evidence type="ECO:0000256" key="1">
    <source>
        <dbReference type="ARBA" id="ARBA00004613"/>
    </source>
</evidence>
<gene>
    <name evidence="4" type="ORF">ABI_12680</name>
</gene>
<dbReference type="PANTHER" id="PTHR38340:SF1">
    <property type="entry name" value="S-LAYER PROTEIN"/>
    <property type="match status" value="1"/>
</dbReference>
<dbReference type="Pfam" id="PF00353">
    <property type="entry name" value="HemolysinCabind"/>
    <property type="match status" value="6"/>
</dbReference>
<reference evidence="5" key="1">
    <citation type="submission" date="2011-03" db="EMBL/GenBank/DDBJ databases">
        <title>Draft genome sequence of Brevundimonas diminuta.</title>
        <authorList>
            <person name="Brown P.J.B."/>
            <person name="Buechlein A."/>
            <person name="Hemmerich C."/>
            <person name="Brun Y.V."/>
        </authorList>
    </citation>
    <scope>NUCLEOTIDE SEQUENCE [LARGE SCALE GENOMIC DNA]</scope>
    <source>
        <strain evidence="5">C19</strain>
    </source>
</reference>
<dbReference type="Proteomes" id="UP000006512">
    <property type="component" value="Unassembled WGS sequence"/>
</dbReference>
<comment type="subcellular location">
    <subcellularLocation>
        <location evidence="1">Secreted</location>
    </subcellularLocation>
</comment>